<dbReference type="CDD" id="cd04590">
    <property type="entry name" value="CBS_pair_CorC_HlyC_assoc"/>
    <property type="match status" value="1"/>
</dbReference>
<keyword evidence="3" id="KW-0677">Repeat</keyword>
<dbReference type="RefSeq" id="WP_055672725.1">
    <property type="nucleotide sequence ID" value="NZ_CXWD01000013.1"/>
</dbReference>
<protein>
    <submittedName>
        <fullName evidence="12">Hemolysin C</fullName>
    </submittedName>
</protein>
<dbReference type="PROSITE" id="PS51371">
    <property type="entry name" value="CBS"/>
    <property type="match status" value="1"/>
</dbReference>
<feature type="domain" description="CBS" evidence="10">
    <location>
        <begin position="263"/>
        <end position="324"/>
    </location>
</feature>
<dbReference type="STRING" id="388408.LAX5112_03303"/>
<dbReference type="Pfam" id="PF00571">
    <property type="entry name" value="CBS"/>
    <property type="match status" value="1"/>
</dbReference>
<dbReference type="AlphaFoldDB" id="A0A0M7ADU5"/>
<evidence type="ECO:0000256" key="4">
    <source>
        <dbReference type="ARBA" id="ARBA00022989"/>
    </source>
</evidence>
<evidence type="ECO:0000313" key="13">
    <source>
        <dbReference type="Proteomes" id="UP000053235"/>
    </source>
</evidence>
<evidence type="ECO:0000256" key="3">
    <source>
        <dbReference type="ARBA" id="ARBA00022737"/>
    </source>
</evidence>
<evidence type="ECO:0000256" key="2">
    <source>
        <dbReference type="ARBA" id="ARBA00022692"/>
    </source>
</evidence>
<name>A0A0M7ADU5_9HYPH</name>
<dbReference type="SUPFAM" id="SSF54631">
    <property type="entry name" value="CBS-domain pair"/>
    <property type="match status" value="1"/>
</dbReference>
<dbReference type="InterPro" id="IPR044751">
    <property type="entry name" value="Ion_transp-like_CBS"/>
</dbReference>
<evidence type="ECO:0000256" key="1">
    <source>
        <dbReference type="ARBA" id="ARBA00004141"/>
    </source>
</evidence>
<dbReference type="EMBL" id="CXWD01000013">
    <property type="protein sequence ID" value="CTQ72791.1"/>
    <property type="molecule type" value="Genomic_DNA"/>
</dbReference>
<feature type="transmembrane region" description="Helical" evidence="9">
    <location>
        <begin position="87"/>
        <end position="107"/>
    </location>
</feature>
<evidence type="ECO:0000256" key="6">
    <source>
        <dbReference type="ARBA" id="ARBA00023136"/>
    </source>
</evidence>
<evidence type="ECO:0000259" key="10">
    <source>
        <dbReference type="PROSITE" id="PS51371"/>
    </source>
</evidence>
<reference evidence="13" key="1">
    <citation type="submission" date="2015-07" db="EMBL/GenBank/DDBJ databases">
        <authorList>
            <person name="Rodrigo-Torres Lidia"/>
            <person name="Arahal R.David."/>
        </authorList>
    </citation>
    <scope>NUCLEOTIDE SEQUENCE [LARGE SCALE GENOMIC DNA]</scope>
    <source>
        <strain evidence="13">CECT 5112</strain>
    </source>
</reference>
<dbReference type="PANTHER" id="PTHR22777:SF4">
    <property type="entry name" value="UPF0053 PROTEIN SLL1254"/>
    <property type="match status" value="1"/>
</dbReference>
<comment type="subcellular location">
    <subcellularLocation>
        <location evidence="1">Membrane</location>
        <topology evidence="1">Multi-pass membrane protein</topology>
    </subcellularLocation>
</comment>
<evidence type="ECO:0000256" key="7">
    <source>
        <dbReference type="PROSITE-ProRule" id="PRU00703"/>
    </source>
</evidence>
<feature type="transmembrane region" description="Helical" evidence="9">
    <location>
        <begin position="119"/>
        <end position="140"/>
    </location>
</feature>
<dbReference type="PANTHER" id="PTHR22777">
    <property type="entry name" value="HEMOLYSIN-RELATED"/>
    <property type="match status" value="1"/>
</dbReference>
<gene>
    <name evidence="12" type="primary">tlyC_3</name>
    <name evidence="12" type="ORF">LAX5112_03303</name>
</gene>
<dbReference type="GO" id="GO:0005886">
    <property type="term" value="C:plasma membrane"/>
    <property type="evidence" value="ECO:0007669"/>
    <property type="project" value="TreeGrafter"/>
</dbReference>
<dbReference type="Pfam" id="PF01595">
    <property type="entry name" value="CNNM"/>
    <property type="match status" value="1"/>
</dbReference>
<dbReference type="InterPro" id="IPR002550">
    <property type="entry name" value="CNNM"/>
</dbReference>
<evidence type="ECO:0000259" key="11">
    <source>
        <dbReference type="PROSITE" id="PS51846"/>
    </source>
</evidence>
<keyword evidence="2 8" id="KW-0812">Transmembrane</keyword>
<keyword evidence="5 7" id="KW-0129">CBS domain</keyword>
<keyword evidence="13" id="KW-1185">Reference proteome</keyword>
<keyword evidence="6 8" id="KW-0472">Membrane</keyword>
<accession>A0A0M7ADU5</accession>
<dbReference type="Proteomes" id="UP000053235">
    <property type="component" value="Unassembled WGS sequence"/>
</dbReference>
<evidence type="ECO:0000313" key="12">
    <source>
        <dbReference type="EMBL" id="CTQ72791.1"/>
    </source>
</evidence>
<proteinExistence type="predicted"/>
<dbReference type="InterPro" id="IPR046342">
    <property type="entry name" value="CBS_dom_sf"/>
</dbReference>
<dbReference type="InterPro" id="IPR000644">
    <property type="entry name" value="CBS_dom"/>
</dbReference>
<dbReference type="PROSITE" id="PS51846">
    <property type="entry name" value="CNNM"/>
    <property type="match status" value="1"/>
</dbReference>
<dbReference type="Gene3D" id="3.10.580.10">
    <property type="entry name" value="CBS-domain"/>
    <property type="match status" value="1"/>
</dbReference>
<evidence type="ECO:0000256" key="8">
    <source>
        <dbReference type="PROSITE-ProRule" id="PRU01193"/>
    </source>
</evidence>
<evidence type="ECO:0000256" key="5">
    <source>
        <dbReference type="ARBA" id="ARBA00023122"/>
    </source>
</evidence>
<evidence type="ECO:0000256" key="9">
    <source>
        <dbReference type="SAM" id="Phobius"/>
    </source>
</evidence>
<feature type="domain" description="CNNM transmembrane" evidence="11">
    <location>
        <begin position="1"/>
        <end position="179"/>
    </location>
</feature>
<organism evidence="12 13">
    <name type="scientific">Roseibium alexandrii</name>
    <dbReference type="NCBI Taxonomy" id="388408"/>
    <lineage>
        <taxon>Bacteria</taxon>
        <taxon>Pseudomonadati</taxon>
        <taxon>Pseudomonadota</taxon>
        <taxon>Alphaproteobacteria</taxon>
        <taxon>Hyphomicrobiales</taxon>
        <taxon>Stappiaceae</taxon>
        <taxon>Roseibium</taxon>
    </lineage>
</organism>
<keyword evidence="4 8" id="KW-1133">Transmembrane helix</keyword>
<sequence length="357" mass="38760">MTLLILFVVLAIGVSFLCSILEAVLLSITPSFVESANEDRPKLAESLRKLRSDIERPLAAILSLNTIAHTVGATGAGAQAALVFDDAGVGVFSAVLTLAILVLSEIIPKTLGATYWRALAPFAVRVLPWLIAAQLPLVWMSQGITRFLTKGDPKHEVSREEISALATVGNRLGIVEEDETRVVTNLFQLPEISAREVMTPRTVIEHVPEAMSVGEVVKSRESYPFSRMLVTGASIDEVSGFLLTRDLLLTAVNGRNDASVSTLRRDILRISENEDLDSLLEKLMGNDAHIALVQDDYGGTAGLITMEDVLETLLGAEIVDEHDEVEDLQKLARQRGRQTLADRVKSAKDQSEPTKAG</sequence>